<keyword evidence="6 12" id="KW-0479">Metal-binding</keyword>
<comment type="cofactor">
    <cofactor evidence="12 13">
        <name>Zn(2+)</name>
        <dbReference type="ChEBI" id="CHEBI:29105"/>
    </cofactor>
    <text evidence="12 13">Binds 1 zinc ion per monomer.</text>
</comment>
<keyword evidence="10 12" id="KW-0238">DNA-binding</keyword>
<comment type="similarity">
    <text evidence="12 13">Belongs to the DnaG primase family.</text>
</comment>
<keyword evidence="16" id="KW-1185">Reference proteome</keyword>
<comment type="function">
    <text evidence="12 13">RNA polymerase that catalyzes the synthesis of short RNA molecules used as primers for DNA polymerase during DNA replication.</text>
</comment>
<dbReference type="InterPro" id="IPR002694">
    <property type="entry name" value="Znf_CHC2"/>
</dbReference>
<proteinExistence type="inferred from homology"/>
<comment type="catalytic activity">
    <reaction evidence="12">
        <text>ssDNA + n NTP = ssDNA/pppN(pN)n-1 hybrid + (n-1) diphosphate.</text>
        <dbReference type="EC" id="2.7.7.101"/>
    </reaction>
</comment>
<dbReference type="Proteomes" id="UP001595896">
    <property type="component" value="Unassembled WGS sequence"/>
</dbReference>
<dbReference type="InterPro" id="IPR036977">
    <property type="entry name" value="DNA_primase_Znf_CHC2"/>
</dbReference>
<comment type="subunit">
    <text evidence="12">Monomer. Interacts with DnaB.</text>
</comment>
<dbReference type="InterPro" id="IPR006171">
    <property type="entry name" value="TOPRIM_dom"/>
</dbReference>
<dbReference type="Pfam" id="PF10410">
    <property type="entry name" value="DnaB_bind"/>
    <property type="match status" value="1"/>
</dbReference>
<dbReference type="HAMAP" id="MF_00974">
    <property type="entry name" value="DNA_primase_DnaG"/>
    <property type="match status" value="1"/>
</dbReference>
<comment type="caution">
    <text evidence="15">The sequence shown here is derived from an EMBL/GenBank/DDBJ whole genome shotgun (WGS) entry which is preliminary data.</text>
</comment>
<dbReference type="InterPro" id="IPR030846">
    <property type="entry name" value="DnaG_bac"/>
</dbReference>
<name>A0ABV9P1H6_9BACI</name>
<dbReference type="Pfam" id="PF13155">
    <property type="entry name" value="Toprim_2"/>
    <property type="match status" value="1"/>
</dbReference>
<dbReference type="PIRSF" id="PIRSF002811">
    <property type="entry name" value="DnaG"/>
    <property type="match status" value="1"/>
</dbReference>
<keyword evidence="2 12" id="KW-0639">Primosome</keyword>
<keyword evidence="9" id="KW-0460">Magnesium</keyword>
<protein>
    <recommendedName>
        <fullName evidence="12 13">DNA primase</fullName>
        <ecNumber evidence="12">2.7.7.101</ecNumber>
    </recommendedName>
</protein>
<evidence type="ECO:0000256" key="5">
    <source>
        <dbReference type="ARBA" id="ARBA00022705"/>
    </source>
</evidence>
<sequence length="599" mass="67897">MSRHIPEETVEAVRKELDIVDVISEYVDLKKQGRNFSGLCPFHGEKTPSFSVSQDKQLYHCFGCGVGGNVVTFVMEYEGLSFPEAVQQLAGKTSVELPEEAVSQDEEEQNPRSAWYKGHELAAKLYHHLLLESPEGKRAREYLRARGFTRKMIETFQIGFAPESWNFLTDFLKKRGLEPDDMADAGLLARKADGGRAFDRFRGRIMFPIWDKRGKIIAFGGRILDEGSPKYLNSPESDVFNKGRLLYHFHGARPAIRRKNEAVLFEGYVDVISAYRAGIEHGTGSLGTALSQEQARMIRRNADKVVLCFDGDKAGRQASWKNADILQAAGLEVAVAVLPQGMDPDDYIQHHGPERFAETIIGRPLTMMEFKSVFLKENKNMELEADQLKYVEEMLKEIAALPKAIEQDHYLRQLQEEFSLSYDVLKQELGEKIKNTVKARTKQKKAAIQMETQQHAGRRLMTADERAESDLISFMMHSQDAAAFVEERVGASFQQETYQALAALLYSYYAAGHESDPAAFISSVEDPGLKKEAAALAMKQVHQDLPEQVLEDYADQILHRAPIKRRIEELQDLMKRTSDVEELKQYINQLVELKSKLHS</sequence>
<dbReference type="InterPro" id="IPR006295">
    <property type="entry name" value="DNA_primase_DnaG"/>
</dbReference>
<reference evidence="16" key="1">
    <citation type="journal article" date="2019" name="Int. J. Syst. Evol. Microbiol.">
        <title>The Global Catalogue of Microorganisms (GCM) 10K type strain sequencing project: providing services to taxonomists for standard genome sequencing and annotation.</title>
        <authorList>
            <consortium name="The Broad Institute Genomics Platform"/>
            <consortium name="The Broad Institute Genome Sequencing Center for Infectious Disease"/>
            <person name="Wu L."/>
            <person name="Ma J."/>
        </authorList>
    </citation>
    <scope>NUCLEOTIDE SEQUENCE [LARGE SCALE GENOMIC DNA]</scope>
    <source>
        <strain evidence="16">JCM 12165</strain>
    </source>
</reference>
<dbReference type="Gene3D" id="1.10.860.10">
    <property type="entry name" value="DNAb Helicase, Chain A"/>
    <property type="match status" value="1"/>
</dbReference>
<dbReference type="InterPro" id="IPR050219">
    <property type="entry name" value="DnaG_primase"/>
</dbReference>
<evidence type="ECO:0000256" key="2">
    <source>
        <dbReference type="ARBA" id="ARBA00022515"/>
    </source>
</evidence>
<keyword evidence="7 12" id="KW-0863">Zinc-finger</keyword>
<evidence type="ECO:0000256" key="3">
    <source>
        <dbReference type="ARBA" id="ARBA00022679"/>
    </source>
</evidence>
<dbReference type="SMART" id="SM00400">
    <property type="entry name" value="ZnF_CHCC"/>
    <property type="match status" value="1"/>
</dbReference>
<dbReference type="RefSeq" id="WP_377910738.1">
    <property type="nucleotide sequence ID" value="NZ_JBHSGK010000021.1"/>
</dbReference>
<dbReference type="InterPro" id="IPR016136">
    <property type="entry name" value="DNA_helicase_N/primase_C"/>
</dbReference>
<comment type="domain">
    <text evidence="12">Contains an N-terminal zinc-binding domain, a central core domain that contains the primase activity, and a C-terminal DnaB-binding domain.</text>
</comment>
<evidence type="ECO:0000256" key="7">
    <source>
        <dbReference type="ARBA" id="ARBA00022771"/>
    </source>
</evidence>
<dbReference type="EC" id="2.7.7.101" evidence="12"/>
<dbReference type="CDD" id="cd03364">
    <property type="entry name" value="TOPRIM_DnaG_primases"/>
    <property type="match status" value="1"/>
</dbReference>
<dbReference type="InterPro" id="IPR034151">
    <property type="entry name" value="TOPRIM_DnaG_bac"/>
</dbReference>
<keyword evidence="11 12" id="KW-0804">Transcription</keyword>
<evidence type="ECO:0000256" key="1">
    <source>
        <dbReference type="ARBA" id="ARBA00022478"/>
    </source>
</evidence>
<dbReference type="SUPFAM" id="SSF57783">
    <property type="entry name" value="Zinc beta-ribbon"/>
    <property type="match status" value="1"/>
</dbReference>
<dbReference type="InterPro" id="IPR013264">
    <property type="entry name" value="DNAG_N"/>
</dbReference>
<dbReference type="InterPro" id="IPR019475">
    <property type="entry name" value="DNA_primase_DnaB-bd"/>
</dbReference>
<evidence type="ECO:0000256" key="11">
    <source>
        <dbReference type="ARBA" id="ARBA00023163"/>
    </source>
</evidence>
<dbReference type="PANTHER" id="PTHR30313:SF2">
    <property type="entry name" value="DNA PRIMASE"/>
    <property type="match status" value="1"/>
</dbReference>
<evidence type="ECO:0000256" key="4">
    <source>
        <dbReference type="ARBA" id="ARBA00022695"/>
    </source>
</evidence>
<dbReference type="Gene3D" id="3.90.580.10">
    <property type="entry name" value="Zinc finger, CHC2-type domain"/>
    <property type="match status" value="1"/>
</dbReference>
<keyword evidence="8 12" id="KW-0862">Zinc</keyword>
<gene>
    <name evidence="12 15" type="primary">dnaG</name>
    <name evidence="15" type="ORF">ACFO4L_16385</name>
</gene>
<evidence type="ECO:0000259" key="14">
    <source>
        <dbReference type="PROSITE" id="PS50880"/>
    </source>
</evidence>
<keyword evidence="4 12" id="KW-0548">Nucleotidyltransferase</keyword>
<dbReference type="SMART" id="SM00493">
    <property type="entry name" value="TOPRIM"/>
    <property type="match status" value="1"/>
</dbReference>
<evidence type="ECO:0000256" key="8">
    <source>
        <dbReference type="ARBA" id="ARBA00022833"/>
    </source>
</evidence>
<dbReference type="Gene3D" id="3.90.980.10">
    <property type="entry name" value="DNA primase, catalytic core, N-terminal domain"/>
    <property type="match status" value="1"/>
</dbReference>
<accession>A0ABV9P1H6</accession>
<dbReference type="NCBIfam" id="TIGR01391">
    <property type="entry name" value="dnaG"/>
    <property type="match status" value="1"/>
</dbReference>
<feature type="domain" description="Toprim" evidence="14">
    <location>
        <begin position="260"/>
        <end position="343"/>
    </location>
</feature>
<dbReference type="Pfam" id="PF08275">
    <property type="entry name" value="DNAG_N"/>
    <property type="match status" value="1"/>
</dbReference>
<dbReference type="EMBL" id="JBHSGK010000021">
    <property type="protein sequence ID" value="MFC4738150.1"/>
    <property type="molecule type" value="Genomic_DNA"/>
</dbReference>
<keyword evidence="3 12" id="KW-0808">Transferase</keyword>
<evidence type="ECO:0000313" key="15">
    <source>
        <dbReference type="EMBL" id="MFC4738150.1"/>
    </source>
</evidence>
<dbReference type="SUPFAM" id="SSF56731">
    <property type="entry name" value="DNA primase core"/>
    <property type="match status" value="1"/>
</dbReference>
<evidence type="ECO:0000256" key="9">
    <source>
        <dbReference type="ARBA" id="ARBA00022842"/>
    </source>
</evidence>
<feature type="zinc finger region" description="CHC2-type" evidence="12">
    <location>
        <begin position="40"/>
        <end position="64"/>
    </location>
</feature>
<keyword evidence="5 12" id="KW-0235">DNA replication</keyword>
<evidence type="ECO:0000256" key="10">
    <source>
        <dbReference type="ARBA" id="ARBA00023125"/>
    </source>
</evidence>
<evidence type="ECO:0000256" key="12">
    <source>
        <dbReference type="HAMAP-Rule" id="MF_00974"/>
    </source>
</evidence>
<dbReference type="PANTHER" id="PTHR30313">
    <property type="entry name" value="DNA PRIMASE"/>
    <property type="match status" value="1"/>
</dbReference>
<dbReference type="Pfam" id="PF01807">
    <property type="entry name" value="Zn_ribbon_DnaG"/>
    <property type="match status" value="1"/>
</dbReference>
<keyword evidence="1 12" id="KW-0240">DNA-directed RNA polymerase</keyword>
<dbReference type="Gene3D" id="3.40.1360.10">
    <property type="match status" value="1"/>
</dbReference>
<dbReference type="InterPro" id="IPR037068">
    <property type="entry name" value="DNA_primase_core_N_sf"/>
</dbReference>
<evidence type="ECO:0000256" key="13">
    <source>
        <dbReference type="PIRNR" id="PIRNR002811"/>
    </source>
</evidence>
<organism evidence="15 16">
    <name type="scientific">Bacillus daqingensis</name>
    <dbReference type="NCBI Taxonomy" id="872396"/>
    <lineage>
        <taxon>Bacteria</taxon>
        <taxon>Bacillati</taxon>
        <taxon>Bacillota</taxon>
        <taxon>Bacilli</taxon>
        <taxon>Bacillales</taxon>
        <taxon>Bacillaceae</taxon>
        <taxon>Bacillus</taxon>
    </lineage>
</organism>
<dbReference type="PROSITE" id="PS50880">
    <property type="entry name" value="TOPRIM"/>
    <property type="match status" value="1"/>
</dbReference>
<evidence type="ECO:0000256" key="6">
    <source>
        <dbReference type="ARBA" id="ARBA00022723"/>
    </source>
</evidence>
<evidence type="ECO:0000313" key="16">
    <source>
        <dbReference type="Proteomes" id="UP001595896"/>
    </source>
</evidence>